<reference evidence="2 3" key="1">
    <citation type="journal article" date="2014" name="PLoS ONE">
        <title>Global Analysis of Gene Expression Profiles in Physic Nut (Jatropha curcas L.) Seedlings Exposed to Salt Stress.</title>
        <authorList>
            <person name="Zhang L."/>
            <person name="Zhang C."/>
            <person name="Wu P."/>
            <person name="Chen Y."/>
            <person name="Li M."/>
            <person name="Jiang H."/>
            <person name="Wu G."/>
        </authorList>
    </citation>
    <scope>NUCLEOTIDE SEQUENCE [LARGE SCALE GENOMIC DNA]</scope>
    <source>
        <strain evidence="3">cv. GZQX0401</strain>
        <tissue evidence="2">Young leaves</tissue>
    </source>
</reference>
<dbReference type="Proteomes" id="UP000027138">
    <property type="component" value="Unassembled WGS sequence"/>
</dbReference>
<keyword evidence="3" id="KW-1185">Reference proteome</keyword>
<feature type="region of interest" description="Disordered" evidence="1">
    <location>
        <begin position="85"/>
        <end position="142"/>
    </location>
</feature>
<dbReference type="EMBL" id="KK914294">
    <property type="protein sequence ID" value="KDP42614.1"/>
    <property type="molecule type" value="Genomic_DNA"/>
</dbReference>
<name>A0A067LEU5_JATCU</name>
<feature type="compositionally biased region" description="Basic and acidic residues" evidence="1">
    <location>
        <begin position="119"/>
        <end position="134"/>
    </location>
</feature>
<sequence length="160" mass="18129">MHSGRKVVAAQNRTLSTPFGSIFRPESIFDLRFARSALQSVEPSLAVDATRVDRSPESRAREVTRFSDHQLANLLRPLCMPATKWDRGRRTGATAVRRRRGKDARRGGAGSGGRKNERRRGSEVARKRRVGEEKKKKRGGSRNFWAIPVRFDPIWSKSMV</sequence>
<evidence type="ECO:0000256" key="1">
    <source>
        <dbReference type="SAM" id="MobiDB-lite"/>
    </source>
</evidence>
<organism evidence="2 3">
    <name type="scientific">Jatropha curcas</name>
    <name type="common">Barbados nut</name>
    <dbReference type="NCBI Taxonomy" id="180498"/>
    <lineage>
        <taxon>Eukaryota</taxon>
        <taxon>Viridiplantae</taxon>
        <taxon>Streptophyta</taxon>
        <taxon>Embryophyta</taxon>
        <taxon>Tracheophyta</taxon>
        <taxon>Spermatophyta</taxon>
        <taxon>Magnoliopsida</taxon>
        <taxon>eudicotyledons</taxon>
        <taxon>Gunneridae</taxon>
        <taxon>Pentapetalae</taxon>
        <taxon>rosids</taxon>
        <taxon>fabids</taxon>
        <taxon>Malpighiales</taxon>
        <taxon>Euphorbiaceae</taxon>
        <taxon>Crotonoideae</taxon>
        <taxon>Jatropheae</taxon>
        <taxon>Jatropha</taxon>
    </lineage>
</organism>
<evidence type="ECO:0000313" key="3">
    <source>
        <dbReference type="Proteomes" id="UP000027138"/>
    </source>
</evidence>
<accession>A0A067LEU5</accession>
<evidence type="ECO:0000313" key="2">
    <source>
        <dbReference type="EMBL" id="KDP42614.1"/>
    </source>
</evidence>
<dbReference type="AlphaFoldDB" id="A0A067LEU5"/>
<gene>
    <name evidence="2" type="ORF">JCGZ_24388</name>
</gene>
<protein>
    <submittedName>
        <fullName evidence="2">Uncharacterized protein</fullName>
    </submittedName>
</protein>
<proteinExistence type="predicted"/>